<sequence>MSVIQVYADGHPITFNMQVGSRVSFVYLPQGENTTDKNVVRPVDATISKIGQRKIIAQYSTLGGFMRRQLVKRTIILFHRPLLSSVWRISSNIYQVELPEK</sequence>
<protein>
    <submittedName>
        <fullName evidence="1">Uncharacterized protein</fullName>
    </submittedName>
</protein>
<name>A0A261ESL2_9BIFI</name>
<comment type="caution">
    <text evidence="1">The sequence shown here is derived from an EMBL/GenBank/DDBJ whole genome shotgun (WGS) entry which is preliminary data.</text>
</comment>
<dbReference type="Proteomes" id="UP000216004">
    <property type="component" value="Unassembled WGS sequence"/>
</dbReference>
<dbReference type="EMBL" id="MWWS01000004">
    <property type="protein sequence ID" value="OZG49844.1"/>
    <property type="molecule type" value="Genomic_DNA"/>
</dbReference>
<dbReference type="RefSeq" id="WP_094722410.1">
    <property type="nucleotide sequence ID" value="NZ_MWWS01000004.1"/>
</dbReference>
<dbReference type="AlphaFoldDB" id="A0A261ESL2"/>
<proteinExistence type="predicted"/>
<accession>A0A261ESL2</accession>
<organism evidence="1 2">
    <name type="scientific">Bombiscardovia coagulans</name>
    <dbReference type="NCBI Taxonomy" id="686666"/>
    <lineage>
        <taxon>Bacteria</taxon>
        <taxon>Bacillati</taxon>
        <taxon>Actinomycetota</taxon>
        <taxon>Actinomycetes</taxon>
        <taxon>Bifidobacteriales</taxon>
        <taxon>Bifidobacteriaceae</taxon>
        <taxon>Bombiscardovia</taxon>
    </lineage>
</organism>
<evidence type="ECO:0000313" key="2">
    <source>
        <dbReference type="Proteomes" id="UP000216004"/>
    </source>
</evidence>
<gene>
    <name evidence="1" type="ORF">BOCO_0361</name>
</gene>
<keyword evidence="2" id="KW-1185">Reference proteome</keyword>
<reference evidence="1 2" key="1">
    <citation type="journal article" date="2017" name="BMC Genomics">
        <title>Comparative genomic and phylogenomic analyses of the Bifidobacteriaceae family.</title>
        <authorList>
            <person name="Lugli G.A."/>
            <person name="Milani C."/>
            <person name="Turroni F."/>
            <person name="Duranti S."/>
            <person name="Mancabelli L."/>
            <person name="Mangifesta M."/>
            <person name="Ferrario C."/>
            <person name="Modesto M."/>
            <person name="Mattarelli P."/>
            <person name="Jiri K."/>
            <person name="van Sinderen D."/>
            <person name="Ventura M."/>
        </authorList>
    </citation>
    <scope>NUCLEOTIDE SEQUENCE [LARGE SCALE GENOMIC DNA]</scope>
    <source>
        <strain evidence="1 2">DSM 22924</strain>
    </source>
</reference>
<evidence type="ECO:0000313" key="1">
    <source>
        <dbReference type="EMBL" id="OZG49844.1"/>
    </source>
</evidence>